<evidence type="ECO:0000256" key="1">
    <source>
        <dbReference type="ARBA" id="ARBA00006754"/>
    </source>
</evidence>
<evidence type="ECO:0000313" key="5">
    <source>
        <dbReference type="Proteomes" id="UP000550260"/>
    </source>
</evidence>
<dbReference type="PANTHER" id="PTHR33744">
    <property type="entry name" value="CARBOHYDRATE DIACID REGULATOR"/>
    <property type="match status" value="1"/>
</dbReference>
<dbReference type="Proteomes" id="UP000550260">
    <property type="component" value="Unassembled WGS sequence"/>
</dbReference>
<dbReference type="Gene3D" id="1.10.10.2840">
    <property type="entry name" value="PucR C-terminal helix-turn-helix domain"/>
    <property type="match status" value="1"/>
</dbReference>
<feature type="domain" description="PucR C-terminal helix-turn-helix" evidence="2">
    <location>
        <begin position="429"/>
        <end position="487"/>
    </location>
</feature>
<dbReference type="InterPro" id="IPR051448">
    <property type="entry name" value="CdaR-like_regulators"/>
</dbReference>
<comment type="caution">
    <text evidence="4">The sequence shown here is derived from an EMBL/GenBank/DDBJ whole genome shotgun (WGS) entry which is preliminary data.</text>
</comment>
<evidence type="ECO:0000259" key="3">
    <source>
        <dbReference type="Pfam" id="PF17853"/>
    </source>
</evidence>
<organism evidence="4 5">
    <name type="scientific">Amycolatopsis echigonensis</name>
    <dbReference type="NCBI Taxonomy" id="2576905"/>
    <lineage>
        <taxon>Bacteria</taxon>
        <taxon>Bacillati</taxon>
        <taxon>Actinomycetota</taxon>
        <taxon>Actinomycetes</taxon>
        <taxon>Pseudonocardiales</taxon>
        <taxon>Pseudonocardiaceae</taxon>
        <taxon>Amycolatopsis</taxon>
    </lineage>
</organism>
<feature type="domain" description="CdaR GGDEF-like" evidence="3">
    <location>
        <begin position="261"/>
        <end position="380"/>
    </location>
</feature>
<reference evidence="4 5" key="1">
    <citation type="submission" date="2020-08" db="EMBL/GenBank/DDBJ databases">
        <title>Amycolatopsis echigonensis JCM 21831.</title>
        <authorList>
            <person name="Tedsree N."/>
            <person name="Kuncharoen N."/>
            <person name="Likhitwitayawuid K."/>
            <person name="Tanasupawat S."/>
        </authorList>
    </citation>
    <scope>NUCLEOTIDE SEQUENCE [LARGE SCALE GENOMIC DNA]</scope>
    <source>
        <strain evidence="4 5">JCM 21831</strain>
    </source>
</reference>
<protein>
    <submittedName>
        <fullName evidence="4">Helix-turn-helix domain-containing protein</fullName>
    </submittedName>
</protein>
<dbReference type="EMBL" id="JACJHR010000119">
    <property type="protein sequence ID" value="MBB2505745.1"/>
    <property type="molecule type" value="Genomic_DNA"/>
</dbReference>
<sequence length="495" mass="52858">MILRQLLALPSWAGSVRVCSGESGLDRPLKTVKAALDASGAPASGELVVVVRPLGSDWQIDALLRRCADSQAAGVLLPGTEPLAASRLLAERLSVPLLVTSADPLDLLVDARLALAAPDIDRAEAVLAAHRALGERLRPPEEIVTVLRRLLDAPVAVLDGRGEVLAGELAEAARVRVHEPVPQRVALADGVLLAHPAESSVWLAAELTGAKSPRADVVAATLAVAAGAVQRWLLAHRLELERDARSRSALLGDLLRQDTEPGADLRRRAADAGWRLGGWHVGLRIGVPADVDTVSRTQEVVRALRAESIDAVTVEHGEGWTGWVTFEQEPTAERVRALSARLRAVHRSLRRTLDAHLGVGRPHADGLTATVAEATDAARLAATRPETGHFLHVDQLGMAQLLLEWTRTDTFEPAARALLAPLVSVPGDLIRTLAAYLDAESSLAETATVLGIHRNTVAARISRIEQLLHVDLSRPDERLALHLAARAVILARPAE</sequence>
<dbReference type="InterPro" id="IPR042070">
    <property type="entry name" value="PucR_C-HTH_sf"/>
</dbReference>
<name>A0A8E1W957_9PSEU</name>
<dbReference type="InterPro" id="IPR041522">
    <property type="entry name" value="CdaR_GGDEF"/>
</dbReference>
<proteinExistence type="inferred from homology"/>
<dbReference type="RefSeq" id="WP_183127239.1">
    <property type="nucleotide sequence ID" value="NZ_JACJHR010000119.1"/>
</dbReference>
<dbReference type="Pfam" id="PF17853">
    <property type="entry name" value="GGDEF_2"/>
    <property type="match status" value="1"/>
</dbReference>
<evidence type="ECO:0000259" key="2">
    <source>
        <dbReference type="Pfam" id="PF13556"/>
    </source>
</evidence>
<accession>A0A8E1W957</accession>
<comment type="similarity">
    <text evidence="1">Belongs to the CdaR family.</text>
</comment>
<dbReference type="InterPro" id="IPR025736">
    <property type="entry name" value="PucR_C-HTH_dom"/>
</dbReference>
<dbReference type="PANTHER" id="PTHR33744:SF7">
    <property type="entry name" value="PUCR FAMILY TRANSCRIPTIONAL REGULATOR"/>
    <property type="match status" value="1"/>
</dbReference>
<evidence type="ECO:0000313" key="4">
    <source>
        <dbReference type="EMBL" id="MBB2505745.1"/>
    </source>
</evidence>
<dbReference type="Pfam" id="PF13556">
    <property type="entry name" value="HTH_30"/>
    <property type="match status" value="1"/>
</dbReference>
<gene>
    <name evidence="4" type="ORF">H5411_42340</name>
</gene>
<dbReference type="AlphaFoldDB" id="A0A8E1W957"/>